<feature type="binding site" evidence="2">
    <location>
        <position position="147"/>
    </location>
    <ligand>
        <name>Fe cation</name>
        <dbReference type="ChEBI" id="CHEBI:24875"/>
    </ligand>
</feature>
<dbReference type="RefSeq" id="WP_413277823.1">
    <property type="nucleotide sequence ID" value="NZ_JBHFNT010000107.1"/>
</dbReference>
<reference evidence="3 4" key="1">
    <citation type="submission" date="2024-09" db="EMBL/GenBank/DDBJ databases">
        <title>Floridaenema gen nov. (Aerosakkonemataceae, Aerosakkonematales ord. nov., Cyanobacteria) from benthic tropical and subtropical fresh waters, with the description of four new species.</title>
        <authorList>
            <person name="Moretto J.A."/>
            <person name="Berthold D.E."/>
            <person name="Lefler F.W."/>
            <person name="Huang I.-S."/>
            <person name="Laughinghouse H. IV."/>
        </authorList>
    </citation>
    <scope>NUCLEOTIDE SEQUENCE [LARGE SCALE GENOMIC DNA]</scope>
    <source>
        <strain evidence="3 4">BLCC-F167</strain>
    </source>
</reference>
<dbReference type="EC" id="3.5.1.88" evidence="2"/>
<dbReference type="NCBIfam" id="NF001159">
    <property type="entry name" value="PRK00150.1-3"/>
    <property type="match status" value="1"/>
</dbReference>
<dbReference type="GO" id="GO:0042586">
    <property type="term" value="F:peptide deformylase activity"/>
    <property type="evidence" value="ECO:0007669"/>
    <property type="project" value="UniProtKB-EC"/>
</dbReference>
<feature type="binding site" evidence="2">
    <location>
        <position position="101"/>
    </location>
    <ligand>
        <name>Fe cation</name>
        <dbReference type="ChEBI" id="CHEBI:24875"/>
    </ligand>
</feature>
<dbReference type="PIRSF" id="PIRSF004749">
    <property type="entry name" value="Pep_def"/>
    <property type="match status" value="1"/>
</dbReference>
<dbReference type="NCBIfam" id="TIGR00079">
    <property type="entry name" value="pept_deformyl"/>
    <property type="match status" value="1"/>
</dbReference>
<keyword evidence="4" id="KW-1185">Reference proteome</keyword>
<dbReference type="InterPro" id="IPR036821">
    <property type="entry name" value="Peptide_deformylase_sf"/>
</dbReference>
<dbReference type="EMBL" id="JBHFNT010000107">
    <property type="protein sequence ID" value="MFB2835410.1"/>
    <property type="molecule type" value="Genomic_DNA"/>
</dbReference>
<dbReference type="SUPFAM" id="SSF56420">
    <property type="entry name" value="Peptide deformylase"/>
    <property type="match status" value="1"/>
</dbReference>
<evidence type="ECO:0000256" key="1">
    <source>
        <dbReference type="ARBA" id="ARBA00010759"/>
    </source>
</evidence>
<dbReference type="PANTHER" id="PTHR10458:SF22">
    <property type="entry name" value="PEPTIDE DEFORMYLASE"/>
    <property type="match status" value="1"/>
</dbReference>
<keyword evidence="2" id="KW-0479">Metal-binding</keyword>
<dbReference type="Gene3D" id="3.90.45.10">
    <property type="entry name" value="Peptide deformylase"/>
    <property type="match status" value="1"/>
</dbReference>
<dbReference type="CDD" id="cd00487">
    <property type="entry name" value="Pep_deformylase"/>
    <property type="match status" value="1"/>
</dbReference>
<evidence type="ECO:0000313" key="4">
    <source>
        <dbReference type="Proteomes" id="UP001576780"/>
    </source>
</evidence>
<keyword evidence="2" id="KW-0408">Iron</keyword>
<dbReference type="HAMAP" id="MF_00163">
    <property type="entry name" value="Pep_deformylase"/>
    <property type="match status" value="1"/>
</dbReference>
<evidence type="ECO:0000256" key="2">
    <source>
        <dbReference type="HAMAP-Rule" id="MF_00163"/>
    </source>
</evidence>
<comment type="cofactor">
    <cofactor evidence="2">
        <name>Fe(2+)</name>
        <dbReference type="ChEBI" id="CHEBI:29033"/>
    </cofactor>
    <text evidence="2">Binds 1 Fe(2+) ion.</text>
</comment>
<sequence length="174" mass="19726">MTEILQISQLGNPILRQQAQPIDDVRDEQIQKLIDDLIDTAVAQNGVGIAAPQVARSYRLFIVASRPTLRYPNAPSMTPTAMINPRIIGHSTEVVKDWEGCLSVPGIRGLVPRYQTIEVEYTTRDGKLEKQELTDFVARIFQHESDHLDGLVFLDRLETTKDIITEQEYQKIIL</sequence>
<name>A0ABV4WK21_9CYAN</name>
<gene>
    <name evidence="2 3" type="primary">def</name>
    <name evidence="3" type="ORF">ACE1CA_12835</name>
</gene>
<protein>
    <recommendedName>
        <fullName evidence="2">Peptide deformylase</fullName>
        <shortName evidence="2">PDF</shortName>
        <ecNumber evidence="2">3.5.1.88</ecNumber>
    </recommendedName>
    <alternativeName>
        <fullName evidence="2">Polypeptide deformylase</fullName>
    </alternativeName>
</protein>
<comment type="catalytic activity">
    <reaction evidence="2">
        <text>N-terminal N-formyl-L-methionyl-[peptide] + H2O = N-terminal L-methionyl-[peptide] + formate</text>
        <dbReference type="Rhea" id="RHEA:24420"/>
        <dbReference type="Rhea" id="RHEA-COMP:10639"/>
        <dbReference type="Rhea" id="RHEA-COMP:10640"/>
        <dbReference type="ChEBI" id="CHEBI:15377"/>
        <dbReference type="ChEBI" id="CHEBI:15740"/>
        <dbReference type="ChEBI" id="CHEBI:49298"/>
        <dbReference type="ChEBI" id="CHEBI:64731"/>
        <dbReference type="EC" id="3.5.1.88"/>
    </reaction>
</comment>
<evidence type="ECO:0000313" key="3">
    <source>
        <dbReference type="EMBL" id="MFB2835410.1"/>
    </source>
</evidence>
<comment type="similarity">
    <text evidence="1 2">Belongs to the polypeptide deformylase family.</text>
</comment>
<comment type="caution">
    <text evidence="3">The sequence shown here is derived from an EMBL/GenBank/DDBJ whole genome shotgun (WGS) entry which is preliminary data.</text>
</comment>
<feature type="active site" evidence="2">
    <location>
        <position position="144"/>
    </location>
</feature>
<organism evidence="3 4">
    <name type="scientific">Floridaenema evergladense BLCC-F167</name>
    <dbReference type="NCBI Taxonomy" id="3153639"/>
    <lineage>
        <taxon>Bacteria</taxon>
        <taxon>Bacillati</taxon>
        <taxon>Cyanobacteriota</taxon>
        <taxon>Cyanophyceae</taxon>
        <taxon>Oscillatoriophycideae</taxon>
        <taxon>Aerosakkonematales</taxon>
        <taxon>Aerosakkonemataceae</taxon>
        <taxon>Floridanema</taxon>
        <taxon>Floridanema evergladense</taxon>
    </lineage>
</organism>
<dbReference type="InterPro" id="IPR023635">
    <property type="entry name" value="Peptide_deformylase"/>
</dbReference>
<keyword evidence="2" id="KW-0648">Protein biosynthesis</keyword>
<dbReference type="PRINTS" id="PR01576">
    <property type="entry name" value="PDEFORMYLASE"/>
</dbReference>
<proteinExistence type="inferred from homology"/>
<feature type="binding site" evidence="2">
    <location>
        <position position="143"/>
    </location>
    <ligand>
        <name>Fe cation</name>
        <dbReference type="ChEBI" id="CHEBI:24875"/>
    </ligand>
</feature>
<dbReference type="PANTHER" id="PTHR10458">
    <property type="entry name" value="PEPTIDE DEFORMYLASE"/>
    <property type="match status" value="1"/>
</dbReference>
<accession>A0ABV4WK21</accession>
<comment type="function">
    <text evidence="2">Removes the formyl group from the N-terminal Met of newly synthesized proteins. Requires at least a dipeptide for an efficient rate of reaction. N-terminal L-methionine is a prerequisite for activity but the enzyme has broad specificity at other positions.</text>
</comment>
<dbReference type="Proteomes" id="UP001576780">
    <property type="component" value="Unassembled WGS sequence"/>
</dbReference>
<keyword evidence="2 3" id="KW-0378">Hydrolase</keyword>
<dbReference type="Pfam" id="PF01327">
    <property type="entry name" value="Pep_deformylase"/>
    <property type="match status" value="1"/>
</dbReference>